<evidence type="ECO:0000313" key="3">
    <source>
        <dbReference type="Proteomes" id="UP000729402"/>
    </source>
</evidence>
<comment type="caution">
    <text evidence="2">The sequence shown here is derived from an EMBL/GenBank/DDBJ whole genome shotgun (WGS) entry which is preliminary data.</text>
</comment>
<reference evidence="2" key="2">
    <citation type="submission" date="2021-02" db="EMBL/GenBank/DDBJ databases">
        <authorList>
            <person name="Kimball J.A."/>
            <person name="Haas M.W."/>
            <person name="Macchietto M."/>
            <person name="Kono T."/>
            <person name="Duquette J."/>
            <person name="Shao M."/>
        </authorList>
    </citation>
    <scope>NUCLEOTIDE SEQUENCE</scope>
    <source>
        <tissue evidence="2">Fresh leaf tissue</tissue>
    </source>
</reference>
<protein>
    <submittedName>
        <fullName evidence="2">Uncharacterized protein</fullName>
    </submittedName>
</protein>
<dbReference type="AlphaFoldDB" id="A0A8J5W6B1"/>
<organism evidence="2 3">
    <name type="scientific">Zizania palustris</name>
    <name type="common">Northern wild rice</name>
    <dbReference type="NCBI Taxonomy" id="103762"/>
    <lineage>
        <taxon>Eukaryota</taxon>
        <taxon>Viridiplantae</taxon>
        <taxon>Streptophyta</taxon>
        <taxon>Embryophyta</taxon>
        <taxon>Tracheophyta</taxon>
        <taxon>Spermatophyta</taxon>
        <taxon>Magnoliopsida</taxon>
        <taxon>Liliopsida</taxon>
        <taxon>Poales</taxon>
        <taxon>Poaceae</taxon>
        <taxon>BOP clade</taxon>
        <taxon>Oryzoideae</taxon>
        <taxon>Oryzeae</taxon>
        <taxon>Zizaniinae</taxon>
        <taxon>Zizania</taxon>
    </lineage>
</organism>
<evidence type="ECO:0000256" key="1">
    <source>
        <dbReference type="SAM" id="MobiDB-lite"/>
    </source>
</evidence>
<proteinExistence type="predicted"/>
<keyword evidence="3" id="KW-1185">Reference proteome</keyword>
<sequence>MNSPDGIRSGGGVEETLKGIMKRLDAIEERLLPIQSLEERLTAPEISVRSPLGRQEFLAASVPAHTPEQGQDGGRKDFPPSRPRRGGGLEGSPASQPGKQAPRSRQRRGR</sequence>
<reference evidence="2" key="1">
    <citation type="journal article" date="2021" name="bioRxiv">
        <title>Whole Genome Assembly and Annotation of Northern Wild Rice, Zizania palustris L., Supports a Whole Genome Duplication in the Zizania Genus.</title>
        <authorList>
            <person name="Haas M."/>
            <person name="Kono T."/>
            <person name="Macchietto M."/>
            <person name="Millas R."/>
            <person name="McGilp L."/>
            <person name="Shao M."/>
            <person name="Duquette J."/>
            <person name="Hirsch C.N."/>
            <person name="Kimball J."/>
        </authorList>
    </citation>
    <scope>NUCLEOTIDE SEQUENCE</scope>
    <source>
        <tissue evidence="2">Fresh leaf tissue</tissue>
    </source>
</reference>
<evidence type="ECO:0000313" key="2">
    <source>
        <dbReference type="EMBL" id="KAG8083868.1"/>
    </source>
</evidence>
<name>A0A8J5W6B1_ZIZPA</name>
<dbReference type="Proteomes" id="UP000729402">
    <property type="component" value="Unassembled WGS sequence"/>
</dbReference>
<gene>
    <name evidence="2" type="ORF">GUJ93_ZPchr0010g10107</name>
</gene>
<accession>A0A8J5W6B1</accession>
<dbReference type="EMBL" id="JAAALK010000082">
    <property type="protein sequence ID" value="KAG8083868.1"/>
    <property type="molecule type" value="Genomic_DNA"/>
</dbReference>
<feature type="region of interest" description="Disordered" evidence="1">
    <location>
        <begin position="59"/>
        <end position="110"/>
    </location>
</feature>